<dbReference type="CTD" id="8591040"/>
<dbReference type="CDD" id="cd00637">
    <property type="entry name" value="7tm_classA_rhodopsin-like"/>
    <property type="match status" value="1"/>
</dbReference>
<name>A8Y048_CAEBR</name>
<dbReference type="OMA" id="MIHISHY"/>
<reference evidence="3 4" key="2">
    <citation type="journal article" date="2011" name="PLoS Genet.">
        <title>Caenorhabditis briggsae recombinant inbred line genotypes reveal inter-strain incompatibility and the evolution of recombination.</title>
        <authorList>
            <person name="Ross J.A."/>
            <person name="Koboldt D.C."/>
            <person name="Staisch J.E."/>
            <person name="Chamberlin H.M."/>
            <person name="Gupta B.P."/>
            <person name="Miller R.D."/>
            <person name="Baird S.E."/>
            <person name="Haag E.S."/>
        </authorList>
    </citation>
    <scope>NUCLEOTIDE SEQUENCE [LARGE SCALE GENOMIC DNA]</scope>
    <source>
        <strain evidence="3 4">AF16</strain>
    </source>
</reference>
<dbReference type="GeneID" id="8591040"/>
<dbReference type="EMBL" id="HE601387">
    <property type="protein sequence ID" value="CAP38266.2"/>
    <property type="molecule type" value="Genomic_DNA"/>
</dbReference>
<feature type="transmembrane region" description="Helical" evidence="1">
    <location>
        <begin position="205"/>
        <end position="226"/>
    </location>
</feature>
<dbReference type="KEGG" id="cbr:CBG_21480"/>
<proteinExistence type="predicted"/>
<feature type="transmembrane region" description="Helical" evidence="1">
    <location>
        <begin position="75"/>
        <end position="97"/>
    </location>
</feature>
<feature type="domain" description="7TM GPCR serpentine receptor class x (Srx)" evidence="2">
    <location>
        <begin position="1"/>
        <end position="256"/>
    </location>
</feature>
<organism evidence="3 4">
    <name type="scientific">Caenorhabditis briggsae</name>
    <dbReference type="NCBI Taxonomy" id="6238"/>
    <lineage>
        <taxon>Eukaryota</taxon>
        <taxon>Metazoa</taxon>
        <taxon>Ecdysozoa</taxon>
        <taxon>Nematoda</taxon>
        <taxon>Chromadorea</taxon>
        <taxon>Rhabditida</taxon>
        <taxon>Rhabditina</taxon>
        <taxon>Rhabditomorpha</taxon>
        <taxon>Rhabditoidea</taxon>
        <taxon>Rhabditidae</taxon>
        <taxon>Peloderinae</taxon>
        <taxon>Caenorhabditis</taxon>
    </lineage>
</organism>
<dbReference type="eggNOG" id="ENOG502TH6M">
    <property type="taxonomic scope" value="Eukaryota"/>
</dbReference>
<dbReference type="InParanoid" id="A8Y048"/>
<sequence length="281" mass="32310">MVTNSFVLFAIRKTPSMKGSFGIITKNQTVCNLVMCSIFLFFVFPLQMSGSNFLISHSHFMGTLAMTIYEISNGSHFLISCNRFCALFSPIMYDTIFKPFVTRYLRNSIWVLSIFSCTYFYEILKCNFFYNPQTWTFEFLSTDYCSHLTWFTDFTFNTTATVITLLINLSAAYKERVASQNLLDLAGIQKSKNQKNREWNFVKQTCLQGISCFFGQFAYYFLAPVISENSTVLLFVLATLWAFMLAFEGGIILASNREIRGTLKKTTTSVFVIGYKRNSTR</sequence>
<gene>
    <name evidence="3" type="primary">Cbr-srx-32</name>
    <name evidence="5" type="ORF">CBG21480</name>
    <name evidence="3" type="ORF">CBG_21480</name>
</gene>
<evidence type="ECO:0000313" key="4">
    <source>
        <dbReference type="Proteomes" id="UP000008549"/>
    </source>
</evidence>
<dbReference type="PANTHER" id="PTHR23017">
    <property type="entry name" value="SERPENTINE RECEPTOR, CLASS X"/>
    <property type="match status" value="1"/>
</dbReference>
<keyword evidence="1" id="KW-0812">Transmembrane</keyword>
<dbReference type="SUPFAM" id="SSF81321">
    <property type="entry name" value="Family A G protein-coupled receptor-like"/>
    <property type="match status" value="1"/>
</dbReference>
<dbReference type="Pfam" id="PF10328">
    <property type="entry name" value="7TM_GPCR_Srx"/>
    <property type="match status" value="1"/>
</dbReference>
<feature type="transmembrane region" description="Helical" evidence="1">
    <location>
        <begin position="30"/>
        <end position="55"/>
    </location>
</feature>
<dbReference type="RefSeq" id="XP_002649026.2">
    <property type="nucleotide sequence ID" value="XM_002648980.2"/>
</dbReference>
<dbReference type="PANTHER" id="PTHR23017:SF5">
    <property type="entry name" value="7TM GPCR SERPENTINE RECEPTOR CLASS X (SRX) DOMAIN-CONTAINING PROTEIN-RELATED"/>
    <property type="match status" value="1"/>
</dbReference>
<feature type="transmembrane region" description="Helical" evidence="1">
    <location>
        <begin position="232"/>
        <end position="255"/>
    </location>
</feature>
<protein>
    <submittedName>
        <fullName evidence="3">Protein CBR-SRX-32</fullName>
    </submittedName>
</protein>
<dbReference type="WormBase" id="CBG21480">
    <property type="protein sequence ID" value="CBP49106"/>
    <property type="gene ID" value="WBGene00040237"/>
</dbReference>
<dbReference type="STRING" id="6238.A8Y048"/>
<feature type="transmembrane region" description="Helical" evidence="1">
    <location>
        <begin position="109"/>
        <end position="130"/>
    </location>
</feature>
<dbReference type="AlphaFoldDB" id="A8Y048"/>
<keyword evidence="1" id="KW-0472">Membrane</keyword>
<dbReference type="HOGENOM" id="CLU_059630_0_0_1"/>
<keyword evidence="1" id="KW-1133">Transmembrane helix</keyword>
<evidence type="ECO:0000313" key="5">
    <source>
        <dbReference type="WormBase" id="CBG21480"/>
    </source>
</evidence>
<keyword evidence="4" id="KW-1185">Reference proteome</keyword>
<evidence type="ECO:0000313" key="3">
    <source>
        <dbReference type="EMBL" id="CAP38266.2"/>
    </source>
</evidence>
<dbReference type="Gene3D" id="1.20.1070.10">
    <property type="entry name" value="Rhodopsin 7-helix transmembrane proteins"/>
    <property type="match status" value="1"/>
</dbReference>
<evidence type="ECO:0000256" key="1">
    <source>
        <dbReference type="SAM" id="Phobius"/>
    </source>
</evidence>
<evidence type="ECO:0000259" key="2">
    <source>
        <dbReference type="Pfam" id="PF10328"/>
    </source>
</evidence>
<feature type="transmembrane region" description="Helical" evidence="1">
    <location>
        <begin position="150"/>
        <end position="173"/>
    </location>
</feature>
<dbReference type="Proteomes" id="UP000008549">
    <property type="component" value="Unassembled WGS sequence"/>
</dbReference>
<dbReference type="InterPro" id="IPR019430">
    <property type="entry name" value="7TM_GPCR_serpentine_rcpt_Srx"/>
</dbReference>
<accession>A8Y048</accession>
<reference evidence="3 4" key="1">
    <citation type="journal article" date="2003" name="PLoS Biol.">
        <title>The genome sequence of Caenorhabditis briggsae: a platform for comparative genomics.</title>
        <authorList>
            <person name="Stein L.D."/>
            <person name="Bao Z."/>
            <person name="Blasiar D."/>
            <person name="Blumenthal T."/>
            <person name="Brent M.R."/>
            <person name="Chen N."/>
            <person name="Chinwalla A."/>
            <person name="Clarke L."/>
            <person name="Clee C."/>
            <person name="Coghlan A."/>
            <person name="Coulson A."/>
            <person name="D'Eustachio P."/>
            <person name="Fitch D.H."/>
            <person name="Fulton L.A."/>
            <person name="Fulton R.E."/>
            <person name="Griffiths-Jones S."/>
            <person name="Harris T.W."/>
            <person name="Hillier L.W."/>
            <person name="Kamath R."/>
            <person name="Kuwabara P.E."/>
            <person name="Mardis E.R."/>
            <person name="Marra M.A."/>
            <person name="Miner T.L."/>
            <person name="Minx P."/>
            <person name="Mullikin J.C."/>
            <person name="Plumb R.W."/>
            <person name="Rogers J."/>
            <person name="Schein J.E."/>
            <person name="Sohrmann M."/>
            <person name="Spieth J."/>
            <person name="Stajich J.E."/>
            <person name="Wei C."/>
            <person name="Willey D."/>
            <person name="Wilson R.K."/>
            <person name="Durbin R."/>
            <person name="Waterston R.H."/>
        </authorList>
    </citation>
    <scope>NUCLEOTIDE SEQUENCE [LARGE SCALE GENOMIC DNA]</scope>
    <source>
        <strain evidence="3 4">AF16</strain>
    </source>
</reference>